<accession>A0A2U3N4K1</accession>
<dbReference type="GO" id="GO:0046061">
    <property type="term" value="P:dATP catabolic process"/>
    <property type="evidence" value="ECO:0007669"/>
    <property type="project" value="TreeGrafter"/>
</dbReference>
<dbReference type="AlphaFoldDB" id="A0A2U3N4K1"/>
<dbReference type="GO" id="GO:0046076">
    <property type="term" value="P:dTTP catabolic process"/>
    <property type="evidence" value="ECO:0007669"/>
    <property type="project" value="TreeGrafter"/>
</dbReference>
<dbReference type="EC" id="3.6.1.8" evidence="2"/>
<reference evidence="3" key="1">
    <citation type="submission" date="2018-03" db="EMBL/GenBank/DDBJ databases">
        <authorList>
            <person name="Blom J."/>
        </authorList>
    </citation>
    <scope>NUCLEOTIDE SEQUENCE [LARGE SCALE GENOMIC DNA]</scope>
    <source>
        <strain evidence="3">KPC-SM-21</strain>
    </source>
</reference>
<dbReference type="Proteomes" id="UP000245974">
    <property type="component" value="Unassembled WGS sequence"/>
</dbReference>
<organism evidence="2 3">
    <name type="scientific">Acinetobacter stercoris</name>
    <dbReference type="NCBI Taxonomy" id="2126983"/>
    <lineage>
        <taxon>Bacteria</taxon>
        <taxon>Pseudomonadati</taxon>
        <taxon>Pseudomonadota</taxon>
        <taxon>Gammaproteobacteria</taxon>
        <taxon>Moraxellales</taxon>
        <taxon>Moraxellaceae</taxon>
        <taxon>Acinetobacter</taxon>
    </lineage>
</organism>
<dbReference type="InterPro" id="IPR048011">
    <property type="entry name" value="NTP-PPase_MazG-like_C"/>
</dbReference>
<dbReference type="InterPro" id="IPR004518">
    <property type="entry name" value="MazG-like_dom"/>
</dbReference>
<dbReference type="GO" id="GO:0046047">
    <property type="term" value="P:TTP catabolic process"/>
    <property type="evidence" value="ECO:0007669"/>
    <property type="project" value="TreeGrafter"/>
</dbReference>
<dbReference type="PANTHER" id="PTHR30522:SF0">
    <property type="entry name" value="NUCLEOSIDE TRIPHOSPHATE PYROPHOSPHOHYDROLASE"/>
    <property type="match status" value="1"/>
</dbReference>
<dbReference type="GO" id="GO:0006203">
    <property type="term" value="P:dGTP catabolic process"/>
    <property type="evidence" value="ECO:0007669"/>
    <property type="project" value="TreeGrafter"/>
</dbReference>
<proteinExistence type="predicted"/>
<dbReference type="CDD" id="cd11529">
    <property type="entry name" value="NTP-PPase_MazG_Cterm"/>
    <property type="match status" value="1"/>
</dbReference>
<keyword evidence="2" id="KW-0378">Hydrolase</keyword>
<dbReference type="GO" id="GO:0047693">
    <property type="term" value="F:ATP diphosphatase activity"/>
    <property type="evidence" value="ECO:0007669"/>
    <property type="project" value="UniProtKB-EC"/>
</dbReference>
<sequence>MPKSNLEQAEEIQDLLISKGFTWDSHEQAREKVLEEINELFQEINAPVTNRDRLEDEFGDCLFSLINLACRLNLNSEKCLGIAISKFQKRINHVEDQAKENGLTLKDVTLEQMLQWWKEAKK</sequence>
<dbReference type="EMBL" id="OOGT01000340">
    <property type="protein sequence ID" value="SPL72544.1"/>
    <property type="molecule type" value="Genomic_DNA"/>
</dbReference>
<name>A0A2U3N4K1_9GAMM</name>
<evidence type="ECO:0000259" key="1">
    <source>
        <dbReference type="Pfam" id="PF03819"/>
    </source>
</evidence>
<protein>
    <submittedName>
        <fullName evidence="2">Nucleoside triphosphate pyrophosphohydrolase</fullName>
        <ecNumber evidence="2">3.6.1.8</ecNumber>
    </submittedName>
</protein>
<dbReference type="PANTHER" id="PTHR30522">
    <property type="entry name" value="NUCLEOSIDE TRIPHOSPHATE PYROPHOSPHOHYDROLASE"/>
    <property type="match status" value="1"/>
</dbReference>
<dbReference type="InterPro" id="IPR011551">
    <property type="entry name" value="NTP_PyrPHydrolase_MazG"/>
</dbReference>
<evidence type="ECO:0000313" key="3">
    <source>
        <dbReference type="Proteomes" id="UP000245974"/>
    </source>
</evidence>
<dbReference type="GO" id="GO:0046081">
    <property type="term" value="P:dUTP catabolic process"/>
    <property type="evidence" value="ECO:0007669"/>
    <property type="project" value="TreeGrafter"/>
</dbReference>
<evidence type="ECO:0000313" key="2">
    <source>
        <dbReference type="EMBL" id="SPL72544.1"/>
    </source>
</evidence>
<feature type="domain" description="NTP pyrophosphohydrolase MazG-like" evidence="1">
    <location>
        <begin position="25"/>
        <end position="94"/>
    </location>
</feature>
<dbReference type="SUPFAM" id="SSF101386">
    <property type="entry name" value="all-alpha NTP pyrophosphatases"/>
    <property type="match status" value="1"/>
</dbReference>
<dbReference type="Gene3D" id="1.10.287.1080">
    <property type="entry name" value="MazG-like"/>
    <property type="match status" value="1"/>
</dbReference>
<gene>
    <name evidence="2" type="primary">mazG_2</name>
    <name evidence="2" type="ORF">KPC_3722</name>
</gene>
<keyword evidence="3" id="KW-1185">Reference proteome</keyword>
<dbReference type="RefSeq" id="WP_171334558.1">
    <property type="nucleotide sequence ID" value="NZ_OOGT01000340.1"/>
</dbReference>
<dbReference type="InParanoid" id="A0A2U3N4K1"/>
<dbReference type="GO" id="GO:0046052">
    <property type="term" value="P:UTP catabolic process"/>
    <property type="evidence" value="ECO:0007669"/>
    <property type="project" value="TreeGrafter"/>
</dbReference>
<dbReference type="Pfam" id="PF03819">
    <property type="entry name" value="MazG"/>
    <property type="match status" value="1"/>
</dbReference>